<reference evidence="1 2" key="1">
    <citation type="journal article" date="2021" name="Genome Biol.">
        <title>AFLAP: assembly-free linkage analysis pipeline using k-mers from genome sequencing data.</title>
        <authorList>
            <person name="Fletcher K."/>
            <person name="Zhang L."/>
            <person name="Gil J."/>
            <person name="Han R."/>
            <person name="Cavanaugh K."/>
            <person name="Michelmore R."/>
        </authorList>
    </citation>
    <scope>NUCLEOTIDE SEQUENCE [LARGE SCALE GENOMIC DNA]</scope>
    <source>
        <strain evidence="1 2">SF5</strain>
    </source>
</reference>
<organism evidence="1 2">
    <name type="scientific">Bremia lactucae</name>
    <name type="common">Lettuce downy mildew</name>
    <dbReference type="NCBI Taxonomy" id="4779"/>
    <lineage>
        <taxon>Eukaryota</taxon>
        <taxon>Sar</taxon>
        <taxon>Stramenopiles</taxon>
        <taxon>Oomycota</taxon>
        <taxon>Peronosporomycetes</taxon>
        <taxon>Peronosporales</taxon>
        <taxon>Peronosporaceae</taxon>
        <taxon>Bremia</taxon>
    </lineage>
</organism>
<evidence type="ECO:0000313" key="1">
    <source>
        <dbReference type="EMBL" id="TDH68681.1"/>
    </source>
</evidence>
<dbReference type="KEGG" id="blac:94348504"/>
<proteinExistence type="predicted"/>
<comment type="caution">
    <text evidence="1">The sequence shown here is derived from an EMBL/GenBank/DDBJ whole genome shotgun (WGS) entry which is preliminary data.</text>
</comment>
<dbReference type="RefSeq" id="XP_067818180.1">
    <property type="nucleotide sequence ID" value="XM_067962833.1"/>
</dbReference>
<name>A0A976FLQ0_BRELC</name>
<dbReference type="Proteomes" id="UP000294530">
    <property type="component" value="Unassembled WGS sequence"/>
</dbReference>
<protein>
    <submittedName>
        <fullName evidence="1">Uncharacterized protein</fullName>
    </submittedName>
</protein>
<evidence type="ECO:0000313" key="2">
    <source>
        <dbReference type="Proteomes" id="UP000294530"/>
    </source>
</evidence>
<dbReference type="OrthoDB" id="160654at2759"/>
<keyword evidence="2" id="KW-1185">Reference proteome</keyword>
<dbReference type="EMBL" id="SHOA02000016">
    <property type="protein sequence ID" value="TDH68681.1"/>
    <property type="molecule type" value="Genomic_DNA"/>
</dbReference>
<sequence length="249" mass="28769">MERALGEPALVLCSVCMDSEEHHKRWLPLCIGNDQALLVRDVCVRPLCPRLQLCGHMCVTHKLEFELSWQGNYSVRACYGCRTSTLQLYSEKREVWFILKASKYVSSAYGVERRVKTPPSINCEASPTQKRGVKSEMRKCGMRQDLRRKPSRFMNQHVQNEQMLALEWSLGNLPLQKRIYLWRDNRKRSKIEKEPEACHVDLKLPTTGVSDVNARPEPRDIFCSTSGCRRFAKTGSRCCFHSSRSILFV</sequence>
<accession>A0A976FLQ0</accession>
<dbReference type="GeneID" id="94348504"/>
<gene>
    <name evidence="1" type="ORF">CCR75_004747</name>
</gene>
<dbReference type="AlphaFoldDB" id="A0A976FLQ0"/>